<feature type="chain" id="PRO_5045756929" description="Peptidase inhibitor family I36" evidence="1">
    <location>
        <begin position="19"/>
        <end position="140"/>
    </location>
</feature>
<keyword evidence="3" id="KW-1185">Reference proteome</keyword>
<evidence type="ECO:0000313" key="3">
    <source>
        <dbReference type="Proteomes" id="UP000741013"/>
    </source>
</evidence>
<dbReference type="EMBL" id="JAGGMS010000001">
    <property type="protein sequence ID" value="MBP2182423.1"/>
    <property type="molecule type" value="Genomic_DNA"/>
</dbReference>
<dbReference type="Pfam" id="PF03995">
    <property type="entry name" value="Inhibitor_I36"/>
    <property type="match status" value="1"/>
</dbReference>
<dbReference type="RefSeq" id="WP_209665737.1">
    <property type="nucleotide sequence ID" value="NZ_JAGGMS010000001.1"/>
</dbReference>
<evidence type="ECO:0008006" key="4">
    <source>
        <dbReference type="Google" id="ProtNLM"/>
    </source>
</evidence>
<evidence type="ECO:0000313" key="2">
    <source>
        <dbReference type="EMBL" id="MBP2182423.1"/>
    </source>
</evidence>
<sequence>MIAAFFGLLLTLSGMAPATAETAGMSQANVLNGVCDVGELCLYRDENFGGPFTEKFCNQPTCTVVNFRFFTFNDGSNTDNQVTSFWNRTHQWGTLFQETGAQPGQCCFYTIQPSGRGGDRLAHVGREFNDSFSSLLTSNP</sequence>
<reference evidence="2 3" key="1">
    <citation type="submission" date="2021-03" db="EMBL/GenBank/DDBJ databases">
        <title>Sequencing the genomes of 1000 actinobacteria strains.</title>
        <authorList>
            <person name="Klenk H.-P."/>
        </authorList>
    </citation>
    <scope>NUCLEOTIDE SEQUENCE [LARGE SCALE GENOMIC DNA]</scope>
    <source>
        <strain evidence="2 3">DSM 45510</strain>
    </source>
</reference>
<gene>
    <name evidence="2" type="ORF">JOM49_003949</name>
</gene>
<name>A0ABS4PUB0_9PSEU</name>
<dbReference type="Gene3D" id="2.60.20.10">
    <property type="entry name" value="Crystallins"/>
    <property type="match status" value="1"/>
</dbReference>
<comment type="caution">
    <text evidence="2">The sequence shown here is derived from an EMBL/GenBank/DDBJ whole genome shotgun (WGS) entry which is preliminary data.</text>
</comment>
<dbReference type="Proteomes" id="UP000741013">
    <property type="component" value="Unassembled WGS sequence"/>
</dbReference>
<feature type="signal peptide" evidence="1">
    <location>
        <begin position="1"/>
        <end position="18"/>
    </location>
</feature>
<evidence type="ECO:0000256" key="1">
    <source>
        <dbReference type="SAM" id="SignalP"/>
    </source>
</evidence>
<keyword evidence="1" id="KW-0732">Signal</keyword>
<proteinExistence type="predicted"/>
<organism evidence="2 3">
    <name type="scientific">Amycolatopsis magusensis</name>
    <dbReference type="NCBI Taxonomy" id="882444"/>
    <lineage>
        <taxon>Bacteria</taxon>
        <taxon>Bacillati</taxon>
        <taxon>Actinomycetota</taxon>
        <taxon>Actinomycetes</taxon>
        <taxon>Pseudonocardiales</taxon>
        <taxon>Pseudonocardiaceae</taxon>
        <taxon>Amycolatopsis</taxon>
    </lineage>
</organism>
<protein>
    <recommendedName>
        <fullName evidence="4">Peptidase inhibitor family I36</fullName>
    </recommendedName>
</protein>
<accession>A0ABS4PUB0</accession>